<sequence>MHSSRKSHRVSAILFGAAVMLAAAPVLAQSAAAPAAQPMADINQAQAAGLAARRDFAQFVQHNLRTRQAGLPDGFPLDINDIQDLQDASVGYGFQVYTLDPQDIVAGRAALHSMVKPTGVWRFIIRLHDRPIGLATVEQSAGAWTTVAYGGAVLSKDVDALMAFHGNAQRSNLRFVRVFQAQSDFLEVQSGADAKVRFAPLHSARESLLLQQRAQKTNGAGADGLLDAADILEPLRAAVKTNMDAFR</sequence>
<evidence type="ECO:0000313" key="3">
    <source>
        <dbReference type="Proteomes" id="UP001221208"/>
    </source>
</evidence>
<evidence type="ECO:0000313" key="2">
    <source>
        <dbReference type="EMBL" id="MDC8756324.1"/>
    </source>
</evidence>
<keyword evidence="1" id="KW-0732">Signal</keyword>
<reference evidence="2 3" key="1">
    <citation type="submission" date="2022-10" db="EMBL/GenBank/DDBJ databases">
        <title>Janthinobacterium sp. hw3 Genome sequencing.</title>
        <authorList>
            <person name="Park S."/>
        </authorList>
    </citation>
    <scope>NUCLEOTIDE SEQUENCE [LARGE SCALE GENOMIC DNA]</scope>
    <source>
        <strain evidence="3">hw3</strain>
    </source>
</reference>
<organism evidence="2 3">
    <name type="scientific">Janthinobacterium fluminis</name>
    <dbReference type="NCBI Taxonomy" id="2987524"/>
    <lineage>
        <taxon>Bacteria</taxon>
        <taxon>Pseudomonadati</taxon>
        <taxon>Pseudomonadota</taxon>
        <taxon>Betaproteobacteria</taxon>
        <taxon>Burkholderiales</taxon>
        <taxon>Oxalobacteraceae</taxon>
        <taxon>Janthinobacterium</taxon>
    </lineage>
</organism>
<name>A0ABT5JUC7_9BURK</name>
<dbReference type="EMBL" id="JAQQXR010000001">
    <property type="protein sequence ID" value="MDC8756324.1"/>
    <property type="molecule type" value="Genomic_DNA"/>
</dbReference>
<evidence type="ECO:0000256" key="1">
    <source>
        <dbReference type="SAM" id="SignalP"/>
    </source>
</evidence>
<proteinExistence type="predicted"/>
<gene>
    <name evidence="2" type="ORF">OIK44_01840</name>
</gene>
<feature type="signal peptide" evidence="1">
    <location>
        <begin position="1"/>
        <end position="28"/>
    </location>
</feature>
<feature type="chain" id="PRO_5045998163" evidence="1">
    <location>
        <begin position="29"/>
        <end position="247"/>
    </location>
</feature>
<keyword evidence="3" id="KW-1185">Reference proteome</keyword>
<dbReference type="Proteomes" id="UP001221208">
    <property type="component" value="Unassembled WGS sequence"/>
</dbReference>
<protein>
    <submittedName>
        <fullName evidence="2">Uncharacterized protein</fullName>
    </submittedName>
</protein>
<comment type="caution">
    <text evidence="2">The sequence shown here is derived from an EMBL/GenBank/DDBJ whole genome shotgun (WGS) entry which is preliminary data.</text>
</comment>
<accession>A0ABT5JUC7</accession>